<dbReference type="PANTHER" id="PTHR14939:SF5">
    <property type="entry name" value="F-BOX ONLY PROTEIN 22"/>
    <property type="match status" value="1"/>
</dbReference>
<evidence type="ECO:0000259" key="6">
    <source>
        <dbReference type="SMART" id="SM00897"/>
    </source>
</evidence>
<dbReference type="Proteomes" id="UP001501671">
    <property type="component" value="Unassembled WGS sequence"/>
</dbReference>
<protein>
    <recommendedName>
        <fullName evidence="10">Small ligand-binding sensory domain FIST</fullName>
    </recommendedName>
</protein>
<evidence type="ECO:0000256" key="1">
    <source>
        <dbReference type="ARBA" id="ARBA00004651"/>
    </source>
</evidence>
<keyword evidence="2" id="KW-1003">Cell membrane</keyword>
<feature type="domain" description="FIST" evidence="6">
    <location>
        <begin position="37"/>
        <end position="221"/>
    </location>
</feature>
<feature type="domain" description="FIST C-domain" evidence="7">
    <location>
        <begin position="222"/>
        <end position="399"/>
    </location>
</feature>
<dbReference type="InterPro" id="IPR019494">
    <property type="entry name" value="FIST_C"/>
</dbReference>
<evidence type="ECO:0008006" key="10">
    <source>
        <dbReference type="Google" id="ProtNLM"/>
    </source>
</evidence>
<evidence type="ECO:0000256" key="5">
    <source>
        <dbReference type="ARBA" id="ARBA00023136"/>
    </source>
</evidence>
<dbReference type="PIRSF" id="PIRSF018953">
    <property type="entry name" value="UCP018953"/>
    <property type="match status" value="1"/>
</dbReference>
<dbReference type="Pfam" id="PF10442">
    <property type="entry name" value="FIST_C"/>
    <property type="match status" value="1"/>
</dbReference>
<keyword evidence="4" id="KW-1133">Transmembrane helix</keyword>
<keyword evidence="5" id="KW-0472">Membrane</keyword>
<dbReference type="EMBL" id="BAABFO010000002">
    <property type="protein sequence ID" value="GAA4324370.1"/>
    <property type="molecule type" value="Genomic_DNA"/>
</dbReference>
<dbReference type="InterPro" id="IPR016741">
    <property type="entry name" value="UCP018953"/>
</dbReference>
<accession>A0ABP8GH79</accession>
<sequence length="412" mass="43363">MNDPFPWAHATHPDWRMSTALCLAQIEQACRRGAGARATLGLLYLTDHYADAAAGILATLRERTGVTHWVGAIGVGIVAGAAEYIDEPAMALMLADFAPGDFQVFSGKSPPPARDARLPDGRRAAWTALLHADASTPDMAGIVRDMAGKLAGGRLFGGLSSSRHASTQIADEILAGGLSGVVLSENVAVAGRVSQGCQPIGPVHRITAAQGRLLSKLDDEPALDVLLHDIGAPDTLSAPGIVDTRPPRAMAGEPNNGPPAARGERAATVQMLQGTFVGIGKGEAFVRGDYLVRPLIGVDARRRALALAAELDAADHVAFCRRDRQAAQADLVRACTELRDAIERGHGGMQAVRGMVYISCLGRTGTLFGGPSAEMQLIRKQLGEVPLIGLFANGEICNDKLYWYTGVLAAFL</sequence>
<keyword evidence="9" id="KW-1185">Reference proteome</keyword>
<evidence type="ECO:0000313" key="8">
    <source>
        <dbReference type="EMBL" id="GAA4324370.1"/>
    </source>
</evidence>
<evidence type="ECO:0000256" key="4">
    <source>
        <dbReference type="ARBA" id="ARBA00022989"/>
    </source>
</evidence>
<dbReference type="PANTHER" id="PTHR14939">
    <property type="entry name" value="F-BOX ONLY PROTEIN 22"/>
    <property type="match status" value="1"/>
</dbReference>
<keyword evidence="3" id="KW-0812">Transmembrane</keyword>
<dbReference type="RefSeq" id="WP_345246158.1">
    <property type="nucleotide sequence ID" value="NZ_BAABFO010000002.1"/>
</dbReference>
<evidence type="ECO:0000256" key="3">
    <source>
        <dbReference type="ARBA" id="ARBA00022692"/>
    </source>
</evidence>
<evidence type="ECO:0000259" key="7">
    <source>
        <dbReference type="SMART" id="SM01204"/>
    </source>
</evidence>
<reference evidence="9" key="1">
    <citation type="journal article" date="2019" name="Int. J. Syst. Evol. Microbiol.">
        <title>The Global Catalogue of Microorganisms (GCM) 10K type strain sequencing project: providing services to taxonomists for standard genome sequencing and annotation.</title>
        <authorList>
            <consortium name="The Broad Institute Genomics Platform"/>
            <consortium name="The Broad Institute Genome Sequencing Center for Infectious Disease"/>
            <person name="Wu L."/>
            <person name="Ma J."/>
        </authorList>
    </citation>
    <scope>NUCLEOTIDE SEQUENCE [LARGE SCALE GENOMIC DNA]</scope>
    <source>
        <strain evidence="9">JCM 17666</strain>
    </source>
</reference>
<organism evidence="8 9">
    <name type="scientific">Pigmentiphaga soli</name>
    <dbReference type="NCBI Taxonomy" id="1007095"/>
    <lineage>
        <taxon>Bacteria</taxon>
        <taxon>Pseudomonadati</taxon>
        <taxon>Pseudomonadota</taxon>
        <taxon>Betaproteobacteria</taxon>
        <taxon>Burkholderiales</taxon>
        <taxon>Alcaligenaceae</taxon>
        <taxon>Pigmentiphaga</taxon>
    </lineage>
</organism>
<evidence type="ECO:0000313" key="9">
    <source>
        <dbReference type="Proteomes" id="UP001501671"/>
    </source>
</evidence>
<dbReference type="InterPro" id="IPR013702">
    <property type="entry name" value="FIST_domain_N"/>
</dbReference>
<evidence type="ECO:0000256" key="2">
    <source>
        <dbReference type="ARBA" id="ARBA00022475"/>
    </source>
</evidence>
<comment type="caution">
    <text evidence="8">The sequence shown here is derived from an EMBL/GenBank/DDBJ whole genome shotgun (WGS) entry which is preliminary data.</text>
</comment>
<proteinExistence type="predicted"/>
<gene>
    <name evidence="8" type="ORF">GCM10023144_05870</name>
</gene>
<name>A0ABP8GH79_9BURK</name>
<dbReference type="SMART" id="SM00897">
    <property type="entry name" value="FIST"/>
    <property type="match status" value="1"/>
</dbReference>
<comment type="subcellular location">
    <subcellularLocation>
        <location evidence="1">Cell membrane</location>
        <topology evidence="1">Multi-pass membrane protein</topology>
    </subcellularLocation>
</comment>
<dbReference type="SMART" id="SM01204">
    <property type="entry name" value="FIST_C"/>
    <property type="match status" value="1"/>
</dbReference>
<dbReference type="Pfam" id="PF08495">
    <property type="entry name" value="FIST"/>
    <property type="match status" value="1"/>
</dbReference>